<proteinExistence type="predicted"/>
<name>S7PV95_GLOTA</name>
<reference evidence="1 2" key="1">
    <citation type="journal article" date="2012" name="Science">
        <title>The Paleozoic origin of enzymatic lignin decomposition reconstructed from 31 fungal genomes.</title>
        <authorList>
            <person name="Floudas D."/>
            <person name="Binder M."/>
            <person name="Riley R."/>
            <person name="Barry K."/>
            <person name="Blanchette R.A."/>
            <person name="Henrissat B."/>
            <person name="Martinez A.T."/>
            <person name="Otillar R."/>
            <person name="Spatafora J.W."/>
            <person name="Yadav J.S."/>
            <person name="Aerts A."/>
            <person name="Benoit I."/>
            <person name="Boyd A."/>
            <person name="Carlson A."/>
            <person name="Copeland A."/>
            <person name="Coutinho P.M."/>
            <person name="de Vries R.P."/>
            <person name="Ferreira P."/>
            <person name="Findley K."/>
            <person name="Foster B."/>
            <person name="Gaskell J."/>
            <person name="Glotzer D."/>
            <person name="Gorecki P."/>
            <person name="Heitman J."/>
            <person name="Hesse C."/>
            <person name="Hori C."/>
            <person name="Igarashi K."/>
            <person name="Jurgens J.A."/>
            <person name="Kallen N."/>
            <person name="Kersten P."/>
            <person name="Kohler A."/>
            <person name="Kuees U."/>
            <person name="Kumar T.K.A."/>
            <person name="Kuo A."/>
            <person name="LaButti K."/>
            <person name="Larrondo L.F."/>
            <person name="Lindquist E."/>
            <person name="Ling A."/>
            <person name="Lombard V."/>
            <person name="Lucas S."/>
            <person name="Lundell T."/>
            <person name="Martin R."/>
            <person name="McLaughlin D.J."/>
            <person name="Morgenstern I."/>
            <person name="Morin E."/>
            <person name="Murat C."/>
            <person name="Nagy L.G."/>
            <person name="Nolan M."/>
            <person name="Ohm R.A."/>
            <person name="Patyshakuliyeva A."/>
            <person name="Rokas A."/>
            <person name="Ruiz-Duenas F.J."/>
            <person name="Sabat G."/>
            <person name="Salamov A."/>
            <person name="Samejima M."/>
            <person name="Schmutz J."/>
            <person name="Slot J.C."/>
            <person name="St John F."/>
            <person name="Stenlid J."/>
            <person name="Sun H."/>
            <person name="Sun S."/>
            <person name="Syed K."/>
            <person name="Tsang A."/>
            <person name="Wiebenga A."/>
            <person name="Young D."/>
            <person name="Pisabarro A."/>
            <person name="Eastwood D.C."/>
            <person name="Martin F."/>
            <person name="Cullen D."/>
            <person name="Grigoriev I.V."/>
            <person name="Hibbett D.S."/>
        </authorList>
    </citation>
    <scope>NUCLEOTIDE SEQUENCE [LARGE SCALE GENOMIC DNA]</scope>
    <source>
        <strain evidence="1 2">ATCC 11539</strain>
    </source>
</reference>
<evidence type="ECO:0000313" key="1">
    <source>
        <dbReference type="EMBL" id="EPQ51332.1"/>
    </source>
</evidence>
<sequence>MTGVLPTVAELEYESDAESPHTRGYSGFSARDTYSAERKSITAAAAIVPYINNKQMLNGTGGSSGESLGASGGRTQSGPVAAGVPQTTVFHGGVQEPSGSSSMLSLASTRVVGQADRTLSTSERVHDYRIDWTGLCEMDLTRDACAMPFALHYLGAG</sequence>
<dbReference type="AlphaFoldDB" id="S7PV95"/>
<organism evidence="1 2">
    <name type="scientific">Gloeophyllum trabeum (strain ATCC 11539 / FP-39264 / Madison 617)</name>
    <name type="common">Brown rot fungus</name>
    <dbReference type="NCBI Taxonomy" id="670483"/>
    <lineage>
        <taxon>Eukaryota</taxon>
        <taxon>Fungi</taxon>
        <taxon>Dikarya</taxon>
        <taxon>Basidiomycota</taxon>
        <taxon>Agaricomycotina</taxon>
        <taxon>Agaricomycetes</taxon>
        <taxon>Gloeophyllales</taxon>
        <taxon>Gloeophyllaceae</taxon>
        <taxon>Gloeophyllum</taxon>
    </lineage>
</organism>
<gene>
    <name evidence="1" type="ORF">GLOTRDRAFT_96494</name>
</gene>
<dbReference type="EMBL" id="KB469311">
    <property type="protein sequence ID" value="EPQ51332.1"/>
    <property type="molecule type" value="Genomic_DNA"/>
</dbReference>
<keyword evidence="2" id="KW-1185">Reference proteome</keyword>
<dbReference type="KEGG" id="gtr:GLOTRDRAFT_96494"/>
<accession>S7PV95</accession>
<protein>
    <submittedName>
        <fullName evidence="1">Uncharacterized protein</fullName>
    </submittedName>
</protein>
<dbReference type="HOGENOM" id="CLU_1678086_0_0_1"/>
<dbReference type="GeneID" id="19309860"/>
<evidence type="ECO:0000313" key="2">
    <source>
        <dbReference type="Proteomes" id="UP000030669"/>
    </source>
</evidence>
<dbReference type="RefSeq" id="XP_007870302.1">
    <property type="nucleotide sequence ID" value="XM_007872111.1"/>
</dbReference>
<dbReference type="Proteomes" id="UP000030669">
    <property type="component" value="Unassembled WGS sequence"/>
</dbReference>